<evidence type="ECO:0000256" key="1">
    <source>
        <dbReference type="SAM" id="Phobius"/>
    </source>
</evidence>
<feature type="transmembrane region" description="Helical" evidence="1">
    <location>
        <begin position="105"/>
        <end position="125"/>
    </location>
</feature>
<keyword evidence="3" id="KW-1185">Reference proteome</keyword>
<comment type="caution">
    <text evidence="2">The sequence shown here is derived from an EMBL/GenBank/DDBJ whole genome shotgun (WGS) entry which is preliminary data.</text>
</comment>
<protein>
    <submittedName>
        <fullName evidence="2">Uncharacterized protein</fullName>
    </submittedName>
</protein>
<keyword evidence="1" id="KW-1133">Transmembrane helix</keyword>
<keyword evidence="1" id="KW-0472">Membrane</keyword>
<proteinExistence type="predicted"/>
<reference evidence="2 3" key="1">
    <citation type="submission" date="2020-01" db="EMBL/GenBank/DDBJ databases">
        <authorList>
            <person name="Deng T."/>
        </authorList>
    </citation>
    <scope>NUCLEOTIDE SEQUENCE [LARGE SCALE GENOMIC DNA]</scope>
    <source>
        <strain evidence="2 3">5221</strain>
    </source>
</reference>
<organism evidence="2 3">
    <name type="scientific">Brevibacterium rongguiense</name>
    <dbReference type="NCBI Taxonomy" id="2695267"/>
    <lineage>
        <taxon>Bacteria</taxon>
        <taxon>Bacillati</taxon>
        <taxon>Actinomycetota</taxon>
        <taxon>Actinomycetes</taxon>
        <taxon>Micrococcales</taxon>
        <taxon>Brevibacteriaceae</taxon>
        <taxon>Brevibacterium</taxon>
    </lineage>
</organism>
<evidence type="ECO:0000313" key="2">
    <source>
        <dbReference type="EMBL" id="MYM20491.1"/>
    </source>
</evidence>
<gene>
    <name evidence="2" type="ORF">GSY69_11070</name>
</gene>
<accession>A0A6N9H9I3</accession>
<feature type="transmembrane region" description="Helical" evidence="1">
    <location>
        <begin position="59"/>
        <end position="85"/>
    </location>
</feature>
<keyword evidence="1" id="KW-0812">Transmembrane</keyword>
<dbReference type="RefSeq" id="WP_160953906.1">
    <property type="nucleotide sequence ID" value="NZ_WWEQ01000055.1"/>
</dbReference>
<dbReference type="AlphaFoldDB" id="A0A6N9H9I3"/>
<dbReference type="EMBL" id="WWEQ01000055">
    <property type="protein sequence ID" value="MYM20491.1"/>
    <property type="molecule type" value="Genomic_DNA"/>
</dbReference>
<evidence type="ECO:0000313" key="3">
    <source>
        <dbReference type="Proteomes" id="UP000469215"/>
    </source>
</evidence>
<name>A0A6N9H9I3_9MICO</name>
<feature type="transmembrane region" description="Helical" evidence="1">
    <location>
        <begin position="145"/>
        <end position="166"/>
    </location>
</feature>
<dbReference type="Proteomes" id="UP000469215">
    <property type="component" value="Unassembled WGS sequence"/>
</dbReference>
<sequence length="175" mass="18016">MRFMQARWLWALAAVASGSAVCTGALLVWQVVSSAGGTAEVRGLTASGIAFGVLGGLRLIVFAGFPLVVAPFFMGFCAAVAAVVLPPPLGPLHGRMERHPLAGDYVLCILVPAAVGTVTSALLVACCEWVGQEPPSPFAQLFVRGLPLAGPLGGCVALAGLALLPLRSRMIRPRT</sequence>